<gene>
    <name evidence="2" type="ORF">BLNAU_9479</name>
</gene>
<feature type="compositionally biased region" description="Polar residues" evidence="1">
    <location>
        <begin position="65"/>
        <end position="86"/>
    </location>
</feature>
<name>A0ABQ9XVV4_9EUKA</name>
<feature type="region of interest" description="Disordered" evidence="1">
    <location>
        <begin position="55"/>
        <end position="103"/>
    </location>
</feature>
<proteinExistence type="predicted"/>
<comment type="caution">
    <text evidence="2">The sequence shown here is derived from an EMBL/GenBank/DDBJ whole genome shotgun (WGS) entry which is preliminary data.</text>
</comment>
<evidence type="ECO:0000256" key="1">
    <source>
        <dbReference type="SAM" id="MobiDB-lite"/>
    </source>
</evidence>
<accession>A0ABQ9XVV4</accession>
<dbReference type="EMBL" id="JARBJD010000065">
    <property type="protein sequence ID" value="KAK2955620.1"/>
    <property type="molecule type" value="Genomic_DNA"/>
</dbReference>
<evidence type="ECO:0000313" key="2">
    <source>
        <dbReference type="EMBL" id="KAK2955620.1"/>
    </source>
</evidence>
<keyword evidence="3" id="KW-1185">Reference proteome</keyword>
<dbReference type="Proteomes" id="UP001281761">
    <property type="component" value="Unassembled WGS sequence"/>
</dbReference>
<organism evidence="2 3">
    <name type="scientific">Blattamonas nauphoetae</name>
    <dbReference type="NCBI Taxonomy" id="2049346"/>
    <lineage>
        <taxon>Eukaryota</taxon>
        <taxon>Metamonada</taxon>
        <taxon>Preaxostyla</taxon>
        <taxon>Oxymonadida</taxon>
        <taxon>Blattamonas</taxon>
    </lineage>
</organism>
<evidence type="ECO:0000313" key="3">
    <source>
        <dbReference type="Proteomes" id="UP001281761"/>
    </source>
</evidence>
<reference evidence="2 3" key="1">
    <citation type="journal article" date="2022" name="bioRxiv">
        <title>Genomics of Preaxostyla Flagellates Illuminates Evolutionary Transitions and the Path Towards Mitochondrial Loss.</title>
        <authorList>
            <person name="Novak L.V.F."/>
            <person name="Treitli S.C."/>
            <person name="Pyrih J."/>
            <person name="Halakuc P."/>
            <person name="Pipaliya S.V."/>
            <person name="Vacek V."/>
            <person name="Brzon O."/>
            <person name="Soukal P."/>
            <person name="Eme L."/>
            <person name="Dacks J.B."/>
            <person name="Karnkowska A."/>
            <person name="Elias M."/>
            <person name="Hampl V."/>
        </authorList>
    </citation>
    <scope>NUCLEOTIDE SEQUENCE [LARGE SCALE GENOMIC DNA]</scope>
    <source>
        <strain evidence="2">NAU3</strain>
        <tissue evidence="2">Gut</tissue>
    </source>
</reference>
<sequence length="131" mass="14661">MVQSDNTSQRTRQSPVVEVHLPLISDDGTVIPAVPHSAPESTTSPISLFSKRHNTIKPISRPNHSHSVTCSLGTHYSDISNQSSLNSEEETRQPQLQSHASCCQRESISLRRVQTIHRRRFRILGTSPKRS</sequence>
<feature type="compositionally biased region" description="Polar residues" evidence="1">
    <location>
        <begin position="93"/>
        <end position="103"/>
    </location>
</feature>
<protein>
    <submittedName>
        <fullName evidence="2">Uncharacterized protein</fullName>
    </submittedName>
</protein>